<protein>
    <submittedName>
        <fullName evidence="1">Uncharacterized protein</fullName>
    </submittedName>
</protein>
<accession>A0A8J2NZK8</accession>
<organism evidence="1 2">
    <name type="scientific">Allacma fusca</name>
    <dbReference type="NCBI Taxonomy" id="39272"/>
    <lineage>
        <taxon>Eukaryota</taxon>
        <taxon>Metazoa</taxon>
        <taxon>Ecdysozoa</taxon>
        <taxon>Arthropoda</taxon>
        <taxon>Hexapoda</taxon>
        <taxon>Collembola</taxon>
        <taxon>Symphypleona</taxon>
        <taxon>Sminthuridae</taxon>
        <taxon>Allacma</taxon>
    </lineage>
</organism>
<gene>
    <name evidence="1" type="ORF">AFUS01_LOCUS21147</name>
</gene>
<evidence type="ECO:0000313" key="2">
    <source>
        <dbReference type="Proteomes" id="UP000708208"/>
    </source>
</evidence>
<name>A0A8J2NZK8_9HEXA</name>
<sequence>MTCRRKFYGKGYLQILLFSLSPKPIEKKSPRTPSSGHNSFSVLTFQVSVHSKGNRLSYTLWRITVSEFIPLGDITLHNNKRLEADGIISRIIIIYHTSTFSEHSAIVKSLEIDLKGKRCSIDLTPLKYFPLETHSINGQELRVEFLVRAVLVYRVRLKTFACWRRDNDAGGKAPSVVHTIGGEPNNELPFGA</sequence>
<proteinExistence type="predicted"/>
<dbReference type="EMBL" id="CAJVCH010235206">
    <property type="protein sequence ID" value="CAG7732648.1"/>
    <property type="molecule type" value="Genomic_DNA"/>
</dbReference>
<keyword evidence="2" id="KW-1185">Reference proteome</keyword>
<dbReference type="AlphaFoldDB" id="A0A8J2NZK8"/>
<evidence type="ECO:0000313" key="1">
    <source>
        <dbReference type="EMBL" id="CAG7732648.1"/>
    </source>
</evidence>
<dbReference type="Proteomes" id="UP000708208">
    <property type="component" value="Unassembled WGS sequence"/>
</dbReference>
<reference evidence="1" key="1">
    <citation type="submission" date="2021-06" db="EMBL/GenBank/DDBJ databases">
        <authorList>
            <person name="Hodson N. C."/>
            <person name="Mongue J. A."/>
            <person name="Jaron S. K."/>
        </authorList>
    </citation>
    <scope>NUCLEOTIDE SEQUENCE</scope>
</reference>
<comment type="caution">
    <text evidence="1">The sequence shown here is derived from an EMBL/GenBank/DDBJ whole genome shotgun (WGS) entry which is preliminary data.</text>
</comment>